<dbReference type="Gene3D" id="3.90.190.20">
    <property type="entry name" value="Mur ligase, C-terminal domain"/>
    <property type="match status" value="1"/>
</dbReference>
<feature type="domain" description="Mur ligase central" evidence="13">
    <location>
        <begin position="124"/>
        <end position="311"/>
    </location>
</feature>
<evidence type="ECO:0000259" key="11">
    <source>
        <dbReference type="Pfam" id="PF01225"/>
    </source>
</evidence>
<dbReference type="OrthoDB" id="9800958at2"/>
<evidence type="ECO:0000259" key="13">
    <source>
        <dbReference type="Pfam" id="PF08245"/>
    </source>
</evidence>
<comment type="caution">
    <text evidence="14">The sequence shown here is derived from an EMBL/GenBank/DDBJ whole genome shotgun (WGS) entry which is preliminary data.</text>
</comment>
<dbReference type="GO" id="GO:0009252">
    <property type="term" value="P:peptidoglycan biosynthetic process"/>
    <property type="evidence" value="ECO:0007669"/>
    <property type="project" value="UniProtKB-UniPathway"/>
</dbReference>
<feature type="domain" description="Mur ligase C-terminal" evidence="12">
    <location>
        <begin position="334"/>
        <end position="412"/>
    </location>
</feature>
<dbReference type="GO" id="GO:0071555">
    <property type="term" value="P:cell wall organization"/>
    <property type="evidence" value="ECO:0007669"/>
    <property type="project" value="UniProtKB-KW"/>
</dbReference>
<evidence type="ECO:0000256" key="5">
    <source>
        <dbReference type="ARBA" id="ARBA00022840"/>
    </source>
</evidence>
<feature type="domain" description="Mur ligase N-terminal catalytic" evidence="11">
    <location>
        <begin position="32"/>
        <end position="104"/>
    </location>
</feature>
<dbReference type="GO" id="GO:0005737">
    <property type="term" value="C:cytoplasm"/>
    <property type="evidence" value="ECO:0007669"/>
    <property type="project" value="UniProtKB-SubCell"/>
</dbReference>
<sequence length="417" mass="41728">MITMTLAEVAAATGGHPAAPVGDGAPDVTGEVVADSRQAGPGALFAAFVGERVDGHDFVVGALDAGAAGALVSRPEQVILAGADAARLVVVDDVAAALGALARHVLAELRRRRDPADPLHVVAVTGSFGKTTTKDLLAGLVAPLGERIAPPGSFNNEIGLPLTVLRARESTRTLVLEMGADRVGNLDYLTSVAPPDVAVVLAVGRAHLGEFGGIDNVARAKSELVAGLVPAGTAVLNADDPRVMAMAGLAPGRVLTFGLDESADVRATGVTVDDRGRAAFELHTPAGTADVALALVGEHHVHNALAATAVALHLGVDLAAVATALAGAGAASPHRMDVRERSDGVTVIDDSYNANPDSVRAGLRALVGMAGGRRTVAVLGEMLELGTDSAAEHAAVGAEAARLGVDIVLAVGAGTAA</sequence>
<dbReference type="SUPFAM" id="SSF53623">
    <property type="entry name" value="MurD-like peptide ligases, catalytic domain"/>
    <property type="match status" value="1"/>
</dbReference>
<evidence type="ECO:0000256" key="1">
    <source>
        <dbReference type="ARBA" id="ARBA00022490"/>
    </source>
</evidence>
<keyword evidence="3 10" id="KW-0132">Cell division</keyword>
<comment type="catalytic activity">
    <reaction evidence="10">
        <text>D-alanyl-D-alanine + UDP-N-acetyl-alpha-D-muramoyl-L-alanyl-gamma-D-glutamyl-meso-2,6-diaminopimelate + ATP = UDP-N-acetyl-alpha-D-muramoyl-L-alanyl-gamma-D-glutamyl-meso-2,6-diaminopimeloyl-D-alanyl-D-alanine + ADP + phosphate + H(+)</text>
        <dbReference type="Rhea" id="RHEA:28374"/>
        <dbReference type="ChEBI" id="CHEBI:15378"/>
        <dbReference type="ChEBI" id="CHEBI:30616"/>
        <dbReference type="ChEBI" id="CHEBI:43474"/>
        <dbReference type="ChEBI" id="CHEBI:57822"/>
        <dbReference type="ChEBI" id="CHEBI:61386"/>
        <dbReference type="ChEBI" id="CHEBI:83905"/>
        <dbReference type="ChEBI" id="CHEBI:456216"/>
        <dbReference type="EC" id="6.3.2.10"/>
    </reaction>
</comment>
<protein>
    <recommendedName>
        <fullName evidence="10">UDP-N-acetylmuramoyl-tripeptide--D-alanyl-D-alanine ligase</fullName>
        <ecNumber evidence="10">6.3.2.10</ecNumber>
    </recommendedName>
</protein>
<dbReference type="GO" id="GO:0047480">
    <property type="term" value="F:UDP-N-acetylmuramoyl-tripeptide-D-alanyl-D-alanine ligase activity"/>
    <property type="evidence" value="ECO:0007669"/>
    <property type="project" value="UniProtKB-EC"/>
</dbReference>
<dbReference type="PANTHER" id="PTHR43024">
    <property type="entry name" value="UDP-N-ACETYLMURAMOYL-TRIPEPTIDE--D-ALANYL-D-ALANINE LIGASE"/>
    <property type="match status" value="1"/>
</dbReference>
<keyword evidence="5" id="KW-0067">ATP-binding</keyword>
<dbReference type="GO" id="GO:0005524">
    <property type="term" value="F:ATP binding"/>
    <property type="evidence" value="ECO:0007669"/>
    <property type="project" value="UniProtKB-KW"/>
</dbReference>
<dbReference type="SUPFAM" id="SSF53244">
    <property type="entry name" value="MurD-like peptide ligases, peptide-binding domain"/>
    <property type="match status" value="1"/>
</dbReference>
<feature type="non-terminal residue" evidence="14">
    <location>
        <position position="417"/>
    </location>
</feature>
<dbReference type="GO" id="GO:0008360">
    <property type="term" value="P:regulation of cell shape"/>
    <property type="evidence" value="ECO:0007669"/>
    <property type="project" value="UniProtKB-KW"/>
</dbReference>
<dbReference type="InterPro" id="IPR000713">
    <property type="entry name" value="Mur_ligase_N"/>
</dbReference>
<dbReference type="Gene3D" id="3.40.1390.10">
    <property type="entry name" value="MurE/MurF, N-terminal domain"/>
    <property type="match status" value="1"/>
</dbReference>
<dbReference type="GO" id="GO:0051301">
    <property type="term" value="P:cell division"/>
    <property type="evidence" value="ECO:0007669"/>
    <property type="project" value="UniProtKB-KW"/>
</dbReference>
<keyword evidence="2 14" id="KW-0436">Ligase</keyword>
<dbReference type="InterPro" id="IPR005863">
    <property type="entry name" value="UDP-N-AcMur_synth"/>
</dbReference>
<dbReference type="NCBIfam" id="TIGR01143">
    <property type="entry name" value="murF"/>
    <property type="match status" value="1"/>
</dbReference>
<organism evidence="14 15">
    <name type="scientific">Georgenia subflava</name>
    <dbReference type="NCBI Taxonomy" id="1622177"/>
    <lineage>
        <taxon>Bacteria</taxon>
        <taxon>Bacillati</taxon>
        <taxon>Actinomycetota</taxon>
        <taxon>Actinomycetes</taxon>
        <taxon>Micrococcales</taxon>
        <taxon>Bogoriellaceae</taxon>
        <taxon>Georgenia</taxon>
    </lineage>
</organism>
<dbReference type="Gene3D" id="3.40.1190.10">
    <property type="entry name" value="Mur-like, catalytic domain"/>
    <property type="match status" value="1"/>
</dbReference>
<keyword evidence="7 10" id="KW-0573">Peptidoglycan synthesis</keyword>
<evidence type="ECO:0000256" key="8">
    <source>
        <dbReference type="ARBA" id="ARBA00023306"/>
    </source>
</evidence>
<evidence type="ECO:0000259" key="12">
    <source>
        <dbReference type="Pfam" id="PF02875"/>
    </source>
</evidence>
<keyword evidence="15" id="KW-1185">Reference proteome</keyword>
<dbReference type="RefSeq" id="WP_152815431.1">
    <property type="nucleotide sequence ID" value="NZ_WHPC01000025.1"/>
</dbReference>
<dbReference type="UniPathway" id="UPA00219"/>
<dbReference type="EMBL" id="WHPC01000025">
    <property type="protein sequence ID" value="MPV37086.1"/>
    <property type="molecule type" value="Genomic_DNA"/>
</dbReference>
<evidence type="ECO:0000313" key="15">
    <source>
        <dbReference type="Proteomes" id="UP000437709"/>
    </source>
</evidence>
<dbReference type="InterPro" id="IPR035911">
    <property type="entry name" value="MurE/MurF_N"/>
</dbReference>
<keyword evidence="4" id="KW-0547">Nucleotide-binding</keyword>
<evidence type="ECO:0000256" key="10">
    <source>
        <dbReference type="RuleBase" id="RU004136"/>
    </source>
</evidence>
<dbReference type="Pfam" id="PF02875">
    <property type="entry name" value="Mur_ligase_C"/>
    <property type="match status" value="1"/>
</dbReference>
<dbReference type="Proteomes" id="UP000437709">
    <property type="component" value="Unassembled WGS sequence"/>
</dbReference>
<comment type="pathway">
    <text evidence="10">Cell wall biogenesis; peptidoglycan biosynthesis.</text>
</comment>
<dbReference type="InterPro" id="IPR013221">
    <property type="entry name" value="Mur_ligase_cen"/>
</dbReference>
<name>A0A6N7ELS3_9MICO</name>
<comment type="function">
    <text evidence="10">Involved in cell wall formation. Catalyzes the final step in the synthesis of UDP-N-acetylmuramoyl-pentapeptide, the precursor of murein.</text>
</comment>
<dbReference type="EC" id="6.3.2.10" evidence="10"/>
<dbReference type="SUPFAM" id="SSF63418">
    <property type="entry name" value="MurE/MurF N-terminal domain"/>
    <property type="match status" value="1"/>
</dbReference>
<evidence type="ECO:0000256" key="9">
    <source>
        <dbReference type="ARBA" id="ARBA00023316"/>
    </source>
</evidence>
<dbReference type="PANTHER" id="PTHR43024:SF1">
    <property type="entry name" value="UDP-N-ACETYLMURAMOYL-TRIPEPTIDE--D-ALANYL-D-ALANINE LIGASE"/>
    <property type="match status" value="1"/>
</dbReference>
<dbReference type="InterPro" id="IPR036565">
    <property type="entry name" value="Mur-like_cat_sf"/>
</dbReference>
<comment type="subcellular location">
    <subcellularLocation>
        <location evidence="10">Cytoplasm</location>
    </subcellularLocation>
</comment>
<keyword evidence="9 10" id="KW-0961">Cell wall biogenesis/degradation</keyword>
<gene>
    <name evidence="14" type="primary">murF</name>
    <name evidence="14" type="ORF">GB881_08480</name>
</gene>
<evidence type="ECO:0000256" key="3">
    <source>
        <dbReference type="ARBA" id="ARBA00022618"/>
    </source>
</evidence>
<dbReference type="InterPro" id="IPR004101">
    <property type="entry name" value="Mur_ligase_C"/>
</dbReference>
<dbReference type="InterPro" id="IPR036615">
    <property type="entry name" value="Mur_ligase_C_dom_sf"/>
</dbReference>
<evidence type="ECO:0000256" key="2">
    <source>
        <dbReference type="ARBA" id="ARBA00022598"/>
    </source>
</evidence>
<dbReference type="InterPro" id="IPR051046">
    <property type="entry name" value="MurCDEF_CellWall_CoF430Synth"/>
</dbReference>
<evidence type="ECO:0000256" key="6">
    <source>
        <dbReference type="ARBA" id="ARBA00022960"/>
    </source>
</evidence>
<dbReference type="AlphaFoldDB" id="A0A6N7ELS3"/>
<evidence type="ECO:0000256" key="4">
    <source>
        <dbReference type="ARBA" id="ARBA00022741"/>
    </source>
</evidence>
<keyword evidence="8 10" id="KW-0131">Cell cycle</keyword>
<keyword evidence="1" id="KW-0963">Cytoplasm</keyword>
<keyword evidence="6 10" id="KW-0133">Cell shape</keyword>
<evidence type="ECO:0000313" key="14">
    <source>
        <dbReference type="EMBL" id="MPV37086.1"/>
    </source>
</evidence>
<evidence type="ECO:0000256" key="7">
    <source>
        <dbReference type="ARBA" id="ARBA00022984"/>
    </source>
</evidence>
<reference evidence="14 15" key="1">
    <citation type="submission" date="2019-10" db="EMBL/GenBank/DDBJ databases">
        <title>Georgenia wutianyii sp. nov. and Georgenia yuyongxinii sp. nov. isolated from plateau pika (Ochotona curzoniae) in the Qinghai-Tibet plateau of China.</title>
        <authorList>
            <person name="Tian Z."/>
        </authorList>
    </citation>
    <scope>NUCLEOTIDE SEQUENCE [LARGE SCALE GENOMIC DNA]</scope>
    <source>
        <strain evidence="14 15">JCM 19765</strain>
    </source>
</reference>
<dbReference type="Pfam" id="PF08245">
    <property type="entry name" value="Mur_ligase_M"/>
    <property type="match status" value="1"/>
</dbReference>
<dbReference type="Pfam" id="PF01225">
    <property type="entry name" value="Mur_ligase"/>
    <property type="match status" value="1"/>
</dbReference>
<accession>A0A6N7ELS3</accession>
<proteinExistence type="inferred from homology"/>
<dbReference type="HAMAP" id="MF_02019">
    <property type="entry name" value="MurF"/>
    <property type="match status" value="1"/>
</dbReference>